<comment type="caution">
    <text evidence="4">The sequence shown here is derived from an EMBL/GenBank/DDBJ whole genome shotgun (WGS) entry which is preliminary data.</text>
</comment>
<feature type="region of interest" description="Disordered" evidence="1">
    <location>
        <begin position="94"/>
        <end position="117"/>
    </location>
</feature>
<feature type="transmembrane region" description="Helical" evidence="2">
    <location>
        <begin position="187"/>
        <end position="207"/>
    </location>
</feature>
<dbReference type="Pfam" id="PF01476">
    <property type="entry name" value="LysM"/>
    <property type="match status" value="1"/>
</dbReference>
<dbReference type="InterPro" id="IPR045030">
    <property type="entry name" value="LYSM1-4"/>
</dbReference>
<dbReference type="InterPro" id="IPR018392">
    <property type="entry name" value="LysM"/>
</dbReference>
<gene>
    <name evidence="4" type="ORF">QYM36_002058</name>
</gene>
<sequence length="221" mass="25101">MCSNIELISRKNYTRLPVDDYDESDQRENNTLSKRQDFVEVPIKESDTLQGLSLQYRCPVAELKKINSISKDFELFARRTIKIPERLTLPEPRSVNLSEDCSSRTSSNASDYNDAHPSTAKQAKKLLAKFDRKISTARNKANGYSENIPLLDNEAINISEIAQEISDELIVIEREKKEFTFGIFKDILILFAFLGVIAIIFIIIDYFESGQPHSAESDGNS</sequence>
<evidence type="ECO:0000313" key="5">
    <source>
        <dbReference type="Proteomes" id="UP001187531"/>
    </source>
</evidence>
<evidence type="ECO:0000259" key="3">
    <source>
        <dbReference type="PROSITE" id="PS51782"/>
    </source>
</evidence>
<name>A0AA88LAV4_ARTSF</name>
<evidence type="ECO:0000313" key="4">
    <source>
        <dbReference type="EMBL" id="KAK2723582.1"/>
    </source>
</evidence>
<dbReference type="SMART" id="SM00257">
    <property type="entry name" value="LysM"/>
    <property type="match status" value="1"/>
</dbReference>
<feature type="domain" description="LysM" evidence="3">
    <location>
        <begin position="39"/>
        <end position="83"/>
    </location>
</feature>
<accession>A0AA88LAV4</accession>
<dbReference type="InterPro" id="IPR036779">
    <property type="entry name" value="LysM_dom_sf"/>
</dbReference>
<keyword evidence="2" id="KW-1133">Transmembrane helix</keyword>
<dbReference type="Proteomes" id="UP001187531">
    <property type="component" value="Unassembled WGS sequence"/>
</dbReference>
<dbReference type="Gene3D" id="3.10.350.10">
    <property type="entry name" value="LysM domain"/>
    <property type="match status" value="1"/>
</dbReference>
<dbReference type="PANTHER" id="PTHR20932">
    <property type="entry name" value="LYSM AND PUTATIVE PEPTIDOGLYCAN-BINDING DOMAIN-CONTAINING PROTEIN"/>
    <property type="match status" value="1"/>
</dbReference>
<dbReference type="PANTHER" id="PTHR20932:SF13">
    <property type="entry name" value="LD36653P"/>
    <property type="match status" value="1"/>
</dbReference>
<keyword evidence="2" id="KW-0472">Membrane</keyword>
<keyword evidence="2" id="KW-0812">Transmembrane</keyword>
<protein>
    <recommendedName>
        <fullName evidence="3">LysM domain-containing protein</fullName>
    </recommendedName>
</protein>
<reference evidence="4" key="1">
    <citation type="submission" date="2023-07" db="EMBL/GenBank/DDBJ databases">
        <title>Chromosome-level genome assembly of Artemia franciscana.</title>
        <authorList>
            <person name="Jo E."/>
        </authorList>
    </citation>
    <scope>NUCLEOTIDE SEQUENCE</scope>
    <source>
        <tissue evidence="4">Whole body</tissue>
    </source>
</reference>
<dbReference type="PROSITE" id="PS51782">
    <property type="entry name" value="LYSM"/>
    <property type="match status" value="1"/>
</dbReference>
<organism evidence="4 5">
    <name type="scientific">Artemia franciscana</name>
    <name type="common">Brine shrimp</name>
    <name type="synonym">Artemia sanfranciscana</name>
    <dbReference type="NCBI Taxonomy" id="6661"/>
    <lineage>
        <taxon>Eukaryota</taxon>
        <taxon>Metazoa</taxon>
        <taxon>Ecdysozoa</taxon>
        <taxon>Arthropoda</taxon>
        <taxon>Crustacea</taxon>
        <taxon>Branchiopoda</taxon>
        <taxon>Anostraca</taxon>
        <taxon>Artemiidae</taxon>
        <taxon>Artemia</taxon>
    </lineage>
</organism>
<dbReference type="EMBL" id="JAVRJZ010000004">
    <property type="protein sequence ID" value="KAK2723582.1"/>
    <property type="molecule type" value="Genomic_DNA"/>
</dbReference>
<keyword evidence="5" id="KW-1185">Reference proteome</keyword>
<evidence type="ECO:0000256" key="1">
    <source>
        <dbReference type="SAM" id="MobiDB-lite"/>
    </source>
</evidence>
<evidence type="ECO:0000256" key="2">
    <source>
        <dbReference type="SAM" id="Phobius"/>
    </source>
</evidence>
<feature type="compositionally biased region" description="Polar residues" evidence="1">
    <location>
        <begin position="95"/>
        <end position="111"/>
    </location>
</feature>
<proteinExistence type="predicted"/>
<dbReference type="AlphaFoldDB" id="A0AA88LAV4"/>